<evidence type="ECO:0000256" key="1">
    <source>
        <dbReference type="ARBA" id="ARBA00006047"/>
    </source>
</evidence>
<comment type="catalytic activity">
    <reaction evidence="2">
        <text>[(1-&gt;4)-alpha-D-glucosyl](n) + phosphate = [(1-&gt;4)-alpha-D-glucosyl](n-1) + alpha-D-glucose 1-phosphate</text>
        <dbReference type="Rhea" id="RHEA:41732"/>
        <dbReference type="Rhea" id="RHEA-COMP:9584"/>
        <dbReference type="Rhea" id="RHEA-COMP:9586"/>
        <dbReference type="ChEBI" id="CHEBI:15444"/>
        <dbReference type="ChEBI" id="CHEBI:43474"/>
        <dbReference type="ChEBI" id="CHEBI:58601"/>
        <dbReference type="EC" id="2.4.1.1"/>
    </reaction>
</comment>
<dbReference type="EMBL" id="LJEB01000554">
    <property type="protein sequence ID" value="KPR41420.1"/>
    <property type="molecule type" value="Genomic_DNA"/>
</dbReference>
<dbReference type="InterPro" id="IPR000811">
    <property type="entry name" value="Glyco_trans_35"/>
</dbReference>
<sequence>LTKVLYPNDNHTAGKKLRLMQQYFQCACSVADILRRHHLAGRKLHELADFEVIQLNDTHPTIAIPELLRVLIDEHQMSWDDAWAITSKTFAYTNHTLMPEALECWDEKLVKALLPRHMQIIKEINERFKTLVDKTWPGDAEVWAKLAVVHN</sequence>
<dbReference type="GO" id="GO:0005980">
    <property type="term" value="P:glycogen catabolic process"/>
    <property type="evidence" value="ECO:0007669"/>
    <property type="project" value="TreeGrafter"/>
</dbReference>
<dbReference type="SUPFAM" id="SSF53756">
    <property type="entry name" value="UDP-Glycosyltransferase/glycogen phosphorylase"/>
    <property type="match status" value="1"/>
</dbReference>
<dbReference type="PANTHER" id="PTHR11468:SF25">
    <property type="entry name" value="MALTODEXTRIN PHOSPHORYLASE"/>
    <property type="match status" value="1"/>
</dbReference>
<dbReference type="Proteomes" id="UP000050520">
    <property type="component" value="Unassembled WGS sequence"/>
</dbReference>
<evidence type="ECO:0000256" key="2">
    <source>
        <dbReference type="RuleBase" id="RU000587"/>
    </source>
</evidence>
<dbReference type="PANTHER" id="PTHR11468">
    <property type="entry name" value="GLYCOGEN PHOSPHORYLASE"/>
    <property type="match status" value="1"/>
</dbReference>
<comment type="caution">
    <text evidence="3">The sequence shown here is derived from an EMBL/GenBank/DDBJ whole genome shotgun (WGS) entry which is preliminary data.</text>
</comment>
<name>A0AA40NDU6_CITFR</name>
<dbReference type="EC" id="2.4.1.1" evidence="2"/>
<dbReference type="RefSeq" id="WP_202187225.1">
    <property type="nucleotide sequence ID" value="NZ_LJEB01000554.1"/>
</dbReference>
<comment type="cofactor">
    <cofactor evidence="2">
        <name>pyridoxal 5'-phosphate</name>
        <dbReference type="ChEBI" id="CHEBI:597326"/>
    </cofactor>
</comment>
<evidence type="ECO:0000313" key="4">
    <source>
        <dbReference type="Proteomes" id="UP000050520"/>
    </source>
</evidence>
<reference evidence="4" key="1">
    <citation type="submission" date="2015-09" db="EMBL/GenBank/DDBJ databases">
        <title>Prevalence of NDMs in South Africa.</title>
        <authorList>
            <person name="Osei Sekyere J."/>
            <person name="Govinden U."/>
            <person name="Essack S."/>
            <person name="Haldorsen B."/>
            <person name="Samuelsen O."/>
            <person name="Aasnaes B."/>
            <person name="Sundsfjord A."/>
        </authorList>
    </citation>
    <scope>NUCLEOTIDE SEQUENCE [LARGE SCALE GENOMIC DNA]</scope>
    <source>
        <strain evidence="4">ST62:944112508</strain>
    </source>
</reference>
<organism evidence="3 4">
    <name type="scientific">Citrobacter freundii</name>
    <dbReference type="NCBI Taxonomy" id="546"/>
    <lineage>
        <taxon>Bacteria</taxon>
        <taxon>Pseudomonadati</taxon>
        <taxon>Pseudomonadota</taxon>
        <taxon>Gammaproteobacteria</taxon>
        <taxon>Enterobacterales</taxon>
        <taxon>Enterobacteriaceae</taxon>
        <taxon>Citrobacter</taxon>
        <taxon>Citrobacter freundii complex</taxon>
    </lineage>
</organism>
<dbReference type="GO" id="GO:0008184">
    <property type="term" value="F:glycogen phosphorylase activity"/>
    <property type="evidence" value="ECO:0007669"/>
    <property type="project" value="InterPro"/>
</dbReference>
<dbReference type="Pfam" id="PF00343">
    <property type="entry name" value="Phosphorylase"/>
    <property type="match status" value="1"/>
</dbReference>
<comment type="similarity">
    <text evidence="1 2">Belongs to the glycogen phosphorylase family.</text>
</comment>
<keyword evidence="2" id="KW-0328">Glycosyltransferase</keyword>
<dbReference type="Gene3D" id="3.40.50.2000">
    <property type="entry name" value="Glycogen Phosphorylase B"/>
    <property type="match status" value="1"/>
</dbReference>
<protein>
    <recommendedName>
        <fullName evidence="2">Alpha-1,4 glucan phosphorylase</fullName>
        <ecNumber evidence="2">2.4.1.1</ecNumber>
    </recommendedName>
</protein>
<keyword evidence="2" id="KW-0663">Pyridoxal phosphate</keyword>
<keyword evidence="2" id="KW-0808">Transferase</keyword>
<reference evidence="3 4" key="2">
    <citation type="journal article" date="2017" name="PLoS ONE">
        <title>Genomic and phenotypic characterisation of fluoroquinolone resistance mechanisms in Enterobacteriaceae in Durban, South Africa.</title>
        <authorList>
            <person name="Osei Sekyere J."/>
            <person name="Amoako D.G."/>
        </authorList>
    </citation>
    <scope>NUCLEOTIDE SEQUENCE [LARGE SCALE GENOMIC DNA]</scope>
    <source>
        <strain evidence="3 4">ST62:944112508</strain>
    </source>
</reference>
<proteinExistence type="inferred from homology"/>
<dbReference type="AlphaFoldDB" id="A0AA40NDU6"/>
<dbReference type="GO" id="GO:0005737">
    <property type="term" value="C:cytoplasm"/>
    <property type="evidence" value="ECO:0007669"/>
    <property type="project" value="TreeGrafter"/>
</dbReference>
<keyword evidence="2" id="KW-0119">Carbohydrate metabolism</keyword>
<evidence type="ECO:0000313" key="3">
    <source>
        <dbReference type="EMBL" id="KPR41420.1"/>
    </source>
</evidence>
<comment type="function">
    <text evidence="2">Allosteric enzyme that catalyzes the rate-limiting step in glycogen catabolism, the phosphorolytic cleavage of glycogen to produce glucose-1-phosphate, and plays a central role in maintaining cellular and organismal glucose homeostasis.</text>
</comment>
<feature type="non-terminal residue" evidence="3">
    <location>
        <position position="1"/>
    </location>
</feature>
<accession>A0AA40NDU6</accession>
<gene>
    <name evidence="3" type="ORF">AN672_30700</name>
</gene>
<dbReference type="GO" id="GO:0030170">
    <property type="term" value="F:pyridoxal phosphate binding"/>
    <property type="evidence" value="ECO:0007669"/>
    <property type="project" value="TreeGrafter"/>
</dbReference>
<feature type="non-terminal residue" evidence="3">
    <location>
        <position position="151"/>
    </location>
</feature>